<feature type="region of interest" description="Disordered" evidence="1">
    <location>
        <begin position="178"/>
        <end position="197"/>
    </location>
</feature>
<proteinExistence type="predicted"/>
<keyword evidence="2" id="KW-0732">Signal</keyword>
<feature type="compositionally biased region" description="Polar residues" evidence="1">
    <location>
        <begin position="66"/>
        <end position="87"/>
    </location>
</feature>
<sequence length="218" mass="24016">MASLHVALQCTIVSTWLLPSGTTCILYSVELNAMLVHFGTSVSLSLRPSPLSHDLLSHRPPLYPATTTVFSSPPHRSSPLTSPTHNLTPADASGGDRHRRPEQSRRSNSDPRRTPLRTAAPPDLVMPCMPRRYCSTDRPPPLYDQIRPDLDRICRCSTIQQAPPIPATRSPHLDAFISPSHDASPAASQIQPPHTPRRLPLRQIYASSPPVPLMTHPH</sequence>
<feature type="compositionally biased region" description="Basic and acidic residues" evidence="1">
    <location>
        <begin position="94"/>
        <end position="113"/>
    </location>
</feature>
<reference evidence="3" key="1">
    <citation type="submission" date="2021-01" db="UniProtKB">
        <authorList>
            <consortium name="EnsemblPlants"/>
        </authorList>
    </citation>
    <scope>IDENTIFICATION</scope>
</reference>
<feature type="chain" id="PRO_5029780854" evidence="2">
    <location>
        <begin position="23"/>
        <end position="218"/>
    </location>
</feature>
<dbReference type="Gramene" id="Kaladp0074s0053.1.v1.1">
    <property type="protein sequence ID" value="Kaladp0074s0053.1.v1.1"/>
    <property type="gene ID" value="Kaladp0074s0053.v1.1"/>
</dbReference>
<name>A0A7N0ULT9_KALFE</name>
<feature type="region of interest" description="Disordered" evidence="1">
    <location>
        <begin position="66"/>
        <end position="123"/>
    </location>
</feature>
<evidence type="ECO:0000313" key="3">
    <source>
        <dbReference type="EnsemblPlants" id="Kaladp0074s0053.1.v1.1"/>
    </source>
</evidence>
<evidence type="ECO:0000256" key="2">
    <source>
        <dbReference type="SAM" id="SignalP"/>
    </source>
</evidence>
<organism evidence="3 4">
    <name type="scientific">Kalanchoe fedtschenkoi</name>
    <name type="common">Lavender scallops</name>
    <name type="synonym">South American air plant</name>
    <dbReference type="NCBI Taxonomy" id="63787"/>
    <lineage>
        <taxon>Eukaryota</taxon>
        <taxon>Viridiplantae</taxon>
        <taxon>Streptophyta</taxon>
        <taxon>Embryophyta</taxon>
        <taxon>Tracheophyta</taxon>
        <taxon>Spermatophyta</taxon>
        <taxon>Magnoliopsida</taxon>
        <taxon>eudicotyledons</taxon>
        <taxon>Gunneridae</taxon>
        <taxon>Pentapetalae</taxon>
        <taxon>Saxifragales</taxon>
        <taxon>Crassulaceae</taxon>
        <taxon>Kalanchoe</taxon>
    </lineage>
</organism>
<evidence type="ECO:0000256" key="1">
    <source>
        <dbReference type="SAM" id="MobiDB-lite"/>
    </source>
</evidence>
<keyword evidence="4" id="KW-1185">Reference proteome</keyword>
<feature type="signal peptide" evidence="2">
    <location>
        <begin position="1"/>
        <end position="22"/>
    </location>
</feature>
<dbReference type="Proteomes" id="UP000594263">
    <property type="component" value="Unplaced"/>
</dbReference>
<protein>
    <submittedName>
        <fullName evidence="3">Uncharacterized protein</fullName>
    </submittedName>
</protein>
<dbReference type="AlphaFoldDB" id="A0A7N0ULT9"/>
<evidence type="ECO:0000313" key="4">
    <source>
        <dbReference type="Proteomes" id="UP000594263"/>
    </source>
</evidence>
<accession>A0A7N0ULT9</accession>
<dbReference type="EnsemblPlants" id="Kaladp0074s0053.1.v1.1">
    <property type="protein sequence ID" value="Kaladp0074s0053.1.v1.1"/>
    <property type="gene ID" value="Kaladp0074s0053.v1.1"/>
</dbReference>